<dbReference type="InterPro" id="IPR027417">
    <property type="entry name" value="P-loop_NTPase"/>
</dbReference>
<reference evidence="1" key="1">
    <citation type="submission" date="2018-12" db="EMBL/GenBank/DDBJ databases">
        <title>Novel natural products biosynthetic potential of the class Ktedonobacteria.</title>
        <authorList>
            <person name="Zheng Y."/>
            <person name="Saitou A."/>
            <person name="Wang C.M."/>
            <person name="Toyoda A."/>
            <person name="Minakuchi Y."/>
            <person name="Sekiguchi Y."/>
            <person name="Ueda K."/>
            <person name="Takano H."/>
            <person name="Sakai Y."/>
            <person name="Yokota A."/>
            <person name="Yabe S."/>
        </authorList>
    </citation>
    <scope>NUCLEOTIDE SEQUENCE</scope>
    <source>
        <strain evidence="1">A3-2</strain>
    </source>
</reference>
<accession>A0A455T4P7</accession>
<evidence type="ECO:0000313" key="1">
    <source>
        <dbReference type="EMBL" id="BBH94272.1"/>
    </source>
</evidence>
<protein>
    <submittedName>
        <fullName evidence="1">Uncharacterized protein</fullName>
    </submittedName>
</protein>
<dbReference type="AlphaFoldDB" id="A0A455T4P7"/>
<gene>
    <name evidence="1" type="ORF">KTA_24710</name>
</gene>
<name>A0A455T4P7_9CHLR</name>
<dbReference type="SUPFAM" id="SSF52540">
    <property type="entry name" value="P-loop containing nucleoside triphosphate hydrolases"/>
    <property type="match status" value="1"/>
</dbReference>
<sequence length="439" mass="50618">MAGELFVNREAELQLIEEALQTLRDRQRLLRTPMVELCGVRGIGKTALLRQVQQRCQETDVPCIWTEAGREEGLLASQIVEQVQRYQIQPGGGEENGLESPSLRRSVEALRLLAQRGRAVLLVDAVDAGSERQVRWLEALLRELLKEYTLFVVLAASRLVTFERERSVARKMTVLELGPLDRPSCEVYLQKVGLPLGAEARELVFSWSRGYPLAMEVLTEAIRGGLDPLQPADRLQLLQLLTERVIRQEILRKLLPDERPSYESLLRLLSVPRRFNLLLLQELIEEFDPQWTRESPLDYFFLPRELSDKTEVVRWHLDRAGYAVEEPVRWLFLLILRSEQPEQFVALHRWLAAFNLRLAGRVSGSDRIRYLREWLYHSAFSLEPVALEAAIQELLAALLMENAEARLQFVEEVRQDQELREALGEQAQRLLLGLQALEH</sequence>
<proteinExistence type="predicted"/>
<organism evidence="1">
    <name type="scientific">Thermogemmatispora argillosa</name>
    <dbReference type="NCBI Taxonomy" id="2045280"/>
    <lineage>
        <taxon>Bacteria</taxon>
        <taxon>Bacillati</taxon>
        <taxon>Chloroflexota</taxon>
        <taxon>Ktedonobacteria</taxon>
        <taxon>Thermogemmatisporales</taxon>
        <taxon>Thermogemmatisporaceae</taxon>
        <taxon>Thermogemmatispora</taxon>
    </lineage>
</organism>
<dbReference type="EMBL" id="AP019377">
    <property type="protein sequence ID" value="BBH94272.1"/>
    <property type="molecule type" value="Genomic_DNA"/>
</dbReference>
<dbReference type="PRINTS" id="PR00364">
    <property type="entry name" value="DISEASERSIST"/>
</dbReference>
<dbReference type="Gene3D" id="3.40.50.300">
    <property type="entry name" value="P-loop containing nucleotide triphosphate hydrolases"/>
    <property type="match status" value="1"/>
</dbReference>